<protein>
    <submittedName>
        <fullName evidence="2">Uncharacterized protein</fullName>
    </submittedName>
</protein>
<evidence type="ECO:0000313" key="3">
    <source>
        <dbReference type="Proteomes" id="UP000594342"/>
    </source>
</evidence>
<evidence type="ECO:0000313" key="2">
    <source>
        <dbReference type="EMBL" id="VBB17834.1"/>
    </source>
</evidence>
<feature type="compositionally biased region" description="Basic and acidic residues" evidence="1">
    <location>
        <begin position="424"/>
        <end position="438"/>
    </location>
</feature>
<feature type="region of interest" description="Disordered" evidence="1">
    <location>
        <begin position="412"/>
        <end position="438"/>
    </location>
</feature>
<dbReference type="EMBL" id="UPSH01000001">
    <property type="protein sequence ID" value="VBB17834.1"/>
    <property type="molecule type" value="Genomic_DNA"/>
</dbReference>
<comment type="caution">
    <text evidence="2">The sequence shown here is derived from an EMBL/GenBank/DDBJ whole genome shotgun (WGS) entry which is preliminary data.</text>
</comment>
<feature type="region of interest" description="Disordered" evidence="1">
    <location>
        <begin position="1"/>
        <end position="36"/>
    </location>
</feature>
<name>A0A5K0U8M1_9VIRU</name>
<accession>A0A5K0U8M1</accession>
<keyword evidence="3" id="KW-1185">Reference proteome</keyword>
<feature type="non-terminal residue" evidence="2">
    <location>
        <position position="1"/>
    </location>
</feature>
<proteinExistence type="predicted"/>
<reference evidence="2 3" key="1">
    <citation type="submission" date="2018-10" db="EMBL/GenBank/DDBJ databases">
        <authorList>
            <consortium name="IHU Genomes"/>
        </authorList>
    </citation>
    <scope>NUCLEOTIDE SEQUENCE [LARGE SCALE GENOMIC DNA]</scope>
    <source>
        <strain evidence="2 3">A1</strain>
    </source>
</reference>
<feature type="compositionally biased region" description="Basic and acidic residues" evidence="1">
    <location>
        <begin position="22"/>
        <end position="36"/>
    </location>
</feature>
<evidence type="ECO:0000256" key="1">
    <source>
        <dbReference type="SAM" id="MobiDB-lite"/>
    </source>
</evidence>
<dbReference type="Proteomes" id="UP000594342">
    <property type="component" value="Unassembled WGS sequence"/>
</dbReference>
<sequence length="473" mass="53992">VSVQQTMSDTDKKKKKTKTKASKTEKPVLSTKSHDGDTCADKTEKLDLLSSQQVIEFFSKDHNFVDLSSLNVRCSPLFRLTTTELAPLSEIQTYSSNNSSDSDNSDRSNAKLVGYLRVTEKSFNVNVVQKGDGVFLQFDDLPEQCWYRVTTERALREFVEYYSISEAPRDTAESRLPTKTVRYDLQRNSSFRPIMMERYMLINKFLTKNIHGELCHQQVVLYSHKLNTFNMATKFYEISMRQTNEDGDYFELTSYGFYSGASVTVQISPCGVVAHIQYSPTPAHHDLIAKINSKHNCCMDEDLPLDVVLFLLPFTPIDQNWMINLIKKGAKLTIPMIYMITWLRTDGVLTSNNVPEDCEATTTSMISILKELYNIAKKDDRYDEDDAFLVGSLLKKQISLEYIRNSKDELITDNRSDEGEDGTAENKEQKKESDVSRTHELYSAVIKAVENAGDLKYVDKKFIKTEIAGMFSE</sequence>
<organism evidence="2 3">
    <name type="scientific">Yasminevirus sp. GU-2018</name>
    <dbReference type="NCBI Taxonomy" id="2420051"/>
    <lineage>
        <taxon>Viruses</taxon>
        <taxon>Varidnaviria</taxon>
        <taxon>Bamfordvirae</taxon>
        <taxon>Nucleocytoviricota</taxon>
        <taxon>Megaviricetes</taxon>
        <taxon>Imitervirales</taxon>
        <taxon>Mimiviridae</taxon>
        <taxon>Klosneuvirinae</taxon>
        <taxon>Yasminevirus</taxon>
        <taxon>Yasminevirus saudimassiliense</taxon>
    </lineage>
</organism>
<gene>
    <name evidence="2" type="ORF">YASMINEVIRUS_297</name>
</gene>